<dbReference type="GO" id="GO:0005886">
    <property type="term" value="C:plasma membrane"/>
    <property type="evidence" value="ECO:0007669"/>
    <property type="project" value="UniProtKB-SubCell"/>
</dbReference>
<comment type="subcellular location">
    <subcellularLocation>
        <location evidence="1">Cell membrane</location>
        <topology evidence="1">Multi-pass membrane protein</topology>
    </subcellularLocation>
</comment>
<sequence>MKNVTIVVPCYNEEKNIDNLYERLKDIIHSLADYKFHILFVNDGSKDNTLNKMQNLRELDPNVSYLSLSRNFGKENAMLAGLDFAEGEAVILIDADLQDPPELIPQMIEEWEKGYDDVYARRRSRAGETWFKKASAHWYYRILQKFADIDIPADVGDFRLLDRQAVDALCSLRERQRYTKGLFSWIGYNKKELLFDREPRAAGNSKMNFLKLFGLAVDGITSFSVAPLRLASILGIIISSVAFMYLVFVVVKTLLFGDPVAGYPSMISIILFMGGIQLIVLGIIGEYVGRIFNEAKHRPDYLVSEYNGKKILRGKK</sequence>
<dbReference type="AlphaFoldDB" id="A0A1G6I1Z5"/>
<keyword evidence="5 9" id="KW-0812">Transmembrane</keyword>
<keyword evidence="2" id="KW-1003">Cell membrane</keyword>
<evidence type="ECO:0000256" key="5">
    <source>
        <dbReference type="ARBA" id="ARBA00022692"/>
    </source>
</evidence>
<keyword evidence="3" id="KW-0328">Glycosyltransferase</keyword>
<dbReference type="FunFam" id="3.90.550.10:FF:000079">
    <property type="entry name" value="Probable glycosyl transferase"/>
    <property type="match status" value="1"/>
</dbReference>
<evidence type="ECO:0000256" key="6">
    <source>
        <dbReference type="ARBA" id="ARBA00022989"/>
    </source>
</evidence>
<evidence type="ECO:0000256" key="1">
    <source>
        <dbReference type="ARBA" id="ARBA00004651"/>
    </source>
</evidence>
<dbReference type="CDD" id="cd04187">
    <property type="entry name" value="DPM1_like_bac"/>
    <property type="match status" value="1"/>
</dbReference>
<evidence type="ECO:0000259" key="10">
    <source>
        <dbReference type="Pfam" id="PF00535"/>
    </source>
</evidence>
<dbReference type="InterPro" id="IPR029044">
    <property type="entry name" value="Nucleotide-diphossugar_trans"/>
</dbReference>
<gene>
    <name evidence="11" type="ORF">SAMN04487864_101395</name>
</gene>
<feature type="transmembrane region" description="Helical" evidence="9">
    <location>
        <begin position="263"/>
        <end position="288"/>
    </location>
</feature>
<feature type="domain" description="Glycosyltransferase 2-like" evidence="10">
    <location>
        <begin position="5"/>
        <end position="168"/>
    </location>
</feature>
<dbReference type="PANTHER" id="PTHR48090:SF8">
    <property type="entry name" value="GLYCOSYLTRANSFERASE CSBB-RELATED"/>
    <property type="match status" value="1"/>
</dbReference>
<dbReference type="InterPro" id="IPR050256">
    <property type="entry name" value="Glycosyltransferase_2"/>
</dbReference>
<evidence type="ECO:0000256" key="7">
    <source>
        <dbReference type="ARBA" id="ARBA00023136"/>
    </source>
</evidence>
<organism evidence="11 12">
    <name type="scientific">Succiniclasticum ruminis</name>
    <dbReference type="NCBI Taxonomy" id="40841"/>
    <lineage>
        <taxon>Bacteria</taxon>
        <taxon>Bacillati</taxon>
        <taxon>Bacillota</taxon>
        <taxon>Negativicutes</taxon>
        <taxon>Acidaminococcales</taxon>
        <taxon>Acidaminococcaceae</taxon>
        <taxon>Succiniclasticum</taxon>
    </lineage>
</organism>
<accession>A0A1G6I1Z5</accession>
<protein>
    <submittedName>
        <fullName evidence="11">Glycosyltransferase involved in cell wall bisynthesis</fullName>
    </submittedName>
</protein>
<reference evidence="12" key="1">
    <citation type="submission" date="2016-10" db="EMBL/GenBank/DDBJ databases">
        <authorList>
            <person name="Varghese N."/>
            <person name="Submissions S."/>
        </authorList>
    </citation>
    <scope>NUCLEOTIDE SEQUENCE [LARGE SCALE GENOMIC DNA]</scope>
    <source>
        <strain evidence="12">DSM 11005</strain>
    </source>
</reference>
<dbReference type="Proteomes" id="UP000198943">
    <property type="component" value="Unassembled WGS sequence"/>
</dbReference>
<dbReference type="InterPro" id="IPR001173">
    <property type="entry name" value="Glyco_trans_2-like"/>
</dbReference>
<keyword evidence="4 11" id="KW-0808">Transferase</keyword>
<keyword evidence="7 9" id="KW-0472">Membrane</keyword>
<proteinExistence type="inferred from homology"/>
<evidence type="ECO:0000256" key="2">
    <source>
        <dbReference type="ARBA" id="ARBA00022475"/>
    </source>
</evidence>
<name>A0A1G6I1Z5_9FIRM</name>
<dbReference type="OrthoDB" id="9807778at2"/>
<dbReference type="Pfam" id="PF00535">
    <property type="entry name" value="Glycos_transf_2"/>
    <property type="match status" value="1"/>
</dbReference>
<keyword evidence="12" id="KW-1185">Reference proteome</keyword>
<feature type="transmembrane region" description="Helical" evidence="9">
    <location>
        <begin position="230"/>
        <end position="251"/>
    </location>
</feature>
<evidence type="ECO:0000313" key="11">
    <source>
        <dbReference type="EMBL" id="SDC00460.1"/>
    </source>
</evidence>
<comment type="similarity">
    <text evidence="8">Belongs to the glycosyltransferase 2 family. GtrB subfamily.</text>
</comment>
<dbReference type="SUPFAM" id="SSF53448">
    <property type="entry name" value="Nucleotide-diphospho-sugar transferases"/>
    <property type="match status" value="1"/>
</dbReference>
<evidence type="ECO:0000313" key="12">
    <source>
        <dbReference type="Proteomes" id="UP000198943"/>
    </source>
</evidence>
<dbReference type="Gene3D" id="3.90.550.10">
    <property type="entry name" value="Spore Coat Polysaccharide Biosynthesis Protein SpsA, Chain A"/>
    <property type="match status" value="1"/>
</dbReference>
<keyword evidence="6 9" id="KW-1133">Transmembrane helix</keyword>
<dbReference type="GO" id="GO:0016757">
    <property type="term" value="F:glycosyltransferase activity"/>
    <property type="evidence" value="ECO:0007669"/>
    <property type="project" value="UniProtKB-KW"/>
</dbReference>
<dbReference type="RefSeq" id="WP_093729139.1">
    <property type="nucleotide sequence ID" value="NZ_FMYW01000001.1"/>
</dbReference>
<evidence type="ECO:0000256" key="9">
    <source>
        <dbReference type="SAM" id="Phobius"/>
    </source>
</evidence>
<evidence type="ECO:0000256" key="8">
    <source>
        <dbReference type="ARBA" id="ARBA00038152"/>
    </source>
</evidence>
<evidence type="ECO:0000256" key="3">
    <source>
        <dbReference type="ARBA" id="ARBA00022676"/>
    </source>
</evidence>
<dbReference type="PANTHER" id="PTHR48090">
    <property type="entry name" value="UNDECAPRENYL-PHOSPHATE 4-DEOXY-4-FORMAMIDO-L-ARABINOSE TRANSFERASE-RELATED"/>
    <property type="match status" value="1"/>
</dbReference>
<evidence type="ECO:0000256" key="4">
    <source>
        <dbReference type="ARBA" id="ARBA00022679"/>
    </source>
</evidence>
<dbReference type="EMBL" id="FMYW01000001">
    <property type="protein sequence ID" value="SDC00460.1"/>
    <property type="molecule type" value="Genomic_DNA"/>
</dbReference>